<dbReference type="InterPro" id="IPR003265">
    <property type="entry name" value="HhH-GPD_domain"/>
</dbReference>
<evidence type="ECO:0000313" key="22">
    <source>
        <dbReference type="Proteomes" id="UP000076858"/>
    </source>
</evidence>
<evidence type="ECO:0000256" key="10">
    <source>
        <dbReference type="ARBA" id="ARBA00022801"/>
    </source>
</evidence>
<feature type="domain" description="HhH-GPD" evidence="20">
    <location>
        <begin position="80"/>
        <end position="232"/>
    </location>
</feature>
<dbReference type="Gene3D" id="1.10.1670.10">
    <property type="entry name" value="Helix-hairpin-Helix base-excision DNA repair enzymes (C-terminal)"/>
    <property type="match status" value="1"/>
</dbReference>
<evidence type="ECO:0000256" key="14">
    <source>
        <dbReference type="ARBA" id="ARBA00023204"/>
    </source>
</evidence>
<sequence length="490" mass="55104">MKRLRSKGKSCVQTEIVETKNSVVVDNHHHELKSKDEIRSLRKNLIDWYDSNKRNLQWRDLAKHRDPNIRGYSVLVSEIMLQQTQVATVKSYYSRWIEKWPDFTSLSQATLEEVNTLWSGLGYYSRGRRLYEAARKVVFEMDGKMPQKAEQLQKRLPGVGPYTAAAIGSIAFNEPVGLVDGNVIRVITRLCSIGADTSKKSVVDVIWKLANELVDPERPGDFNQAIMELGATVCAPKSPACQSCPVSSLCRANRRATHYSTGCPTDIEDVPGCSLCLPIDQSWVGTDGVTNYPRKAKKSAAKIARNMVLIVERTAKESASNEYLLWQRPVNGLLANLWEFPSFPSHRWSDDLNESSELTNALDQSKSLLTGRAIERCQYVADVYHQFSHIDQTYGVYRVVVSPCEDADDDVLALPDHYQGFRWLNARQIAEAAVSTAMKKVFRAFTQNVNGSGSRSSSSSLKRKTKSKETGTVSKKQMTLQSFFKSDQTQ</sequence>
<dbReference type="SUPFAM" id="SSF55811">
    <property type="entry name" value="Nudix"/>
    <property type="match status" value="1"/>
</dbReference>
<dbReference type="InterPro" id="IPR029119">
    <property type="entry name" value="MutY_C"/>
</dbReference>
<comment type="similarity">
    <text evidence="4 18">Belongs to the Nth/MutY family.</text>
</comment>
<keyword evidence="10" id="KW-0378">Hydrolase</keyword>
<dbReference type="GO" id="GO:0034039">
    <property type="term" value="F:8-oxo-7,8-dihydroguanine DNA N-glycosylase activity"/>
    <property type="evidence" value="ECO:0007669"/>
    <property type="project" value="TreeGrafter"/>
</dbReference>
<dbReference type="GO" id="GO:0035485">
    <property type="term" value="F:adenine/guanine mispair binding"/>
    <property type="evidence" value="ECO:0007669"/>
    <property type="project" value="TreeGrafter"/>
</dbReference>
<keyword evidence="12" id="KW-0411">Iron-sulfur</keyword>
<comment type="function">
    <text evidence="18">Adenine glycosylase active on G-A mispairs.</text>
</comment>
<evidence type="ECO:0000256" key="18">
    <source>
        <dbReference type="RuleBase" id="RU365096"/>
    </source>
</evidence>
<dbReference type="Gene3D" id="1.10.340.30">
    <property type="entry name" value="Hypothetical protein, domain 2"/>
    <property type="match status" value="1"/>
</dbReference>
<evidence type="ECO:0000256" key="15">
    <source>
        <dbReference type="ARBA" id="ARBA00023242"/>
    </source>
</evidence>
<dbReference type="GO" id="GO:0005739">
    <property type="term" value="C:mitochondrion"/>
    <property type="evidence" value="ECO:0007669"/>
    <property type="project" value="UniProtKB-SubCell"/>
</dbReference>
<keyword evidence="8" id="KW-0479">Metal-binding</keyword>
<dbReference type="FunFam" id="3.90.79.10:FF:000026">
    <property type="entry name" value="Adenine DNA glycosylase"/>
    <property type="match status" value="1"/>
</dbReference>
<dbReference type="OrthoDB" id="10248838at2759"/>
<dbReference type="InterPro" id="IPR044298">
    <property type="entry name" value="MIG/MutY"/>
</dbReference>
<dbReference type="InterPro" id="IPR015797">
    <property type="entry name" value="NUDIX_hydrolase-like_dom_sf"/>
</dbReference>
<dbReference type="PANTHER" id="PTHR42944:SF1">
    <property type="entry name" value="ADENINE DNA GLYCOSYLASE"/>
    <property type="match status" value="1"/>
</dbReference>
<dbReference type="Proteomes" id="UP000076858">
    <property type="component" value="Unassembled WGS sequence"/>
</dbReference>
<dbReference type="FunFam" id="1.10.340.30:FF:000002">
    <property type="entry name" value="Adenine DNA glycosylase"/>
    <property type="match status" value="1"/>
</dbReference>
<evidence type="ECO:0000256" key="11">
    <source>
        <dbReference type="ARBA" id="ARBA00023004"/>
    </source>
</evidence>
<dbReference type="PROSITE" id="PS01155">
    <property type="entry name" value="ENDONUCLEASE_III_2"/>
    <property type="match status" value="1"/>
</dbReference>
<name>A0A164UQ45_9CRUS</name>
<keyword evidence="15" id="KW-0539">Nucleus</keyword>
<keyword evidence="11 18" id="KW-0408">Iron</keyword>
<comment type="caution">
    <text evidence="21">The sequence shown here is derived from an EMBL/GenBank/DDBJ whole genome shotgun (WGS) entry which is preliminary data.</text>
</comment>
<dbReference type="GO" id="GO:0006284">
    <property type="term" value="P:base-excision repair"/>
    <property type="evidence" value="ECO:0007669"/>
    <property type="project" value="UniProtKB-UniRule"/>
</dbReference>
<evidence type="ECO:0000256" key="17">
    <source>
        <dbReference type="ARBA" id="ARBA00058024"/>
    </source>
</evidence>
<evidence type="ECO:0000256" key="6">
    <source>
        <dbReference type="ARBA" id="ARBA00022023"/>
    </source>
</evidence>
<feature type="compositionally biased region" description="Polar residues" evidence="19">
    <location>
        <begin position="470"/>
        <end position="490"/>
    </location>
</feature>
<dbReference type="CDD" id="cd03431">
    <property type="entry name" value="NUDIX_DNA_Glycosylase_C-MutY"/>
    <property type="match status" value="1"/>
</dbReference>
<dbReference type="PANTHER" id="PTHR42944">
    <property type="entry name" value="ADENINE DNA GLYCOSYLASE"/>
    <property type="match status" value="1"/>
</dbReference>
<dbReference type="GO" id="GO:0032357">
    <property type="term" value="F:oxidized purine DNA binding"/>
    <property type="evidence" value="ECO:0007669"/>
    <property type="project" value="TreeGrafter"/>
</dbReference>
<accession>A0A164UQ45</accession>
<dbReference type="GO" id="GO:0000701">
    <property type="term" value="F:purine-specific mismatch base pair DNA N-glycosylase activity"/>
    <property type="evidence" value="ECO:0007669"/>
    <property type="project" value="UniProtKB-EC"/>
</dbReference>
<dbReference type="CDD" id="cd00056">
    <property type="entry name" value="ENDO3c"/>
    <property type="match status" value="1"/>
</dbReference>
<evidence type="ECO:0000259" key="20">
    <source>
        <dbReference type="SMART" id="SM00478"/>
    </source>
</evidence>
<evidence type="ECO:0000256" key="8">
    <source>
        <dbReference type="ARBA" id="ARBA00022723"/>
    </source>
</evidence>
<organism evidence="21 22">
    <name type="scientific">Daphnia magna</name>
    <dbReference type="NCBI Taxonomy" id="35525"/>
    <lineage>
        <taxon>Eukaryota</taxon>
        <taxon>Metazoa</taxon>
        <taxon>Ecdysozoa</taxon>
        <taxon>Arthropoda</taxon>
        <taxon>Crustacea</taxon>
        <taxon>Branchiopoda</taxon>
        <taxon>Diplostraca</taxon>
        <taxon>Cladocera</taxon>
        <taxon>Anomopoda</taxon>
        <taxon>Daphniidae</taxon>
        <taxon>Daphnia</taxon>
    </lineage>
</organism>
<feature type="region of interest" description="Disordered" evidence="19">
    <location>
        <begin position="449"/>
        <end position="490"/>
    </location>
</feature>
<keyword evidence="13" id="KW-0496">Mitochondrion</keyword>
<dbReference type="PROSITE" id="PS00764">
    <property type="entry name" value="ENDONUCLEASE_III_1"/>
    <property type="match status" value="1"/>
</dbReference>
<dbReference type="InterPro" id="IPR004036">
    <property type="entry name" value="Endonuclease-III-like_CS2"/>
</dbReference>
<dbReference type="GO" id="GO:0005634">
    <property type="term" value="C:nucleus"/>
    <property type="evidence" value="ECO:0007669"/>
    <property type="project" value="UniProtKB-SubCell"/>
</dbReference>
<gene>
    <name evidence="21" type="ORF">APZ42_023717</name>
</gene>
<dbReference type="AlphaFoldDB" id="A0A164UQ45"/>
<dbReference type="InterPro" id="IPR004035">
    <property type="entry name" value="Endouclease-III_FeS-bd_BS"/>
</dbReference>
<evidence type="ECO:0000256" key="1">
    <source>
        <dbReference type="ARBA" id="ARBA00000843"/>
    </source>
</evidence>
<dbReference type="GO" id="GO:0051539">
    <property type="term" value="F:4 iron, 4 sulfur cluster binding"/>
    <property type="evidence" value="ECO:0007669"/>
    <property type="project" value="UniProtKB-UniRule"/>
</dbReference>
<evidence type="ECO:0000256" key="4">
    <source>
        <dbReference type="ARBA" id="ARBA00008343"/>
    </source>
</evidence>
<evidence type="ECO:0000256" key="7">
    <source>
        <dbReference type="ARBA" id="ARBA00022485"/>
    </source>
</evidence>
<dbReference type="FunFam" id="1.10.1670.10:FF:000002">
    <property type="entry name" value="Adenine DNA glycosylase"/>
    <property type="match status" value="1"/>
</dbReference>
<dbReference type="SUPFAM" id="SSF48150">
    <property type="entry name" value="DNA-glycosylase"/>
    <property type="match status" value="1"/>
</dbReference>
<proteinExistence type="inferred from homology"/>
<dbReference type="InterPro" id="IPR023170">
    <property type="entry name" value="HhH_base_excis_C"/>
</dbReference>
<dbReference type="InterPro" id="IPR011257">
    <property type="entry name" value="DNA_glycosylase"/>
</dbReference>
<protein>
    <recommendedName>
        <fullName evidence="6 18">Adenine DNA glycosylase</fullName>
        <ecNumber evidence="5 18">3.2.2.31</ecNumber>
    </recommendedName>
</protein>
<evidence type="ECO:0000256" key="3">
    <source>
        <dbReference type="ARBA" id="ARBA00004173"/>
    </source>
</evidence>
<evidence type="ECO:0000256" key="9">
    <source>
        <dbReference type="ARBA" id="ARBA00022763"/>
    </source>
</evidence>
<evidence type="ECO:0000256" key="2">
    <source>
        <dbReference type="ARBA" id="ARBA00004123"/>
    </source>
</evidence>
<comment type="cofactor">
    <cofactor evidence="18">
        <name>[4Fe-4S] cluster</name>
        <dbReference type="ChEBI" id="CHEBI:49883"/>
    </cofactor>
    <text evidence="18">Binds 1 [4Fe-4S] cluster.</text>
</comment>
<keyword evidence="14" id="KW-0234">DNA repair</keyword>
<evidence type="ECO:0000256" key="5">
    <source>
        <dbReference type="ARBA" id="ARBA00012045"/>
    </source>
</evidence>
<reference evidence="21 22" key="1">
    <citation type="submission" date="2016-03" db="EMBL/GenBank/DDBJ databases">
        <title>EvidentialGene: Evidence-directed Construction of Genes on Genomes.</title>
        <authorList>
            <person name="Gilbert D.G."/>
            <person name="Choi J.-H."/>
            <person name="Mockaitis K."/>
            <person name="Colbourne J."/>
            <person name="Pfrender M."/>
        </authorList>
    </citation>
    <scope>NUCLEOTIDE SEQUENCE [LARGE SCALE GENOMIC DNA]</scope>
    <source>
        <strain evidence="21 22">Xinb3</strain>
        <tissue evidence="21">Complete organism</tissue>
    </source>
</reference>
<dbReference type="SMART" id="SM00478">
    <property type="entry name" value="ENDO3c"/>
    <property type="match status" value="1"/>
</dbReference>
<keyword evidence="9 18" id="KW-0227">DNA damage</keyword>
<keyword evidence="16 18" id="KW-0326">Glycosidase</keyword>
<dbReference type="Pfam" id="PF14815">
    <property type="entry name" value="NUDIX_4"/>
    <property type="match status" value="1"/>
</dbReference>
<evidence type="ECO:0000256" key="13">
    <source>
        <dbReference type="ARBA" id="ARBA00023128"/>
    </source>
</evidence>
<dbReference type="Pfam" id="PF00730">
    <property type="entry name" value="HhH-GPD"/>
    <property type="match status" value="1"/>
</dbReference>
<dbReference type="STRING" id="35525.A0A164UQ45"/>
<keyword evidence="7" id="KW-0004">4Fe-4S</keyword>
<comment type="catalytic activity">
    <reaction evidence="1 18">
        <text>Hydrolyzes free adenine bases from 7,8-dihydro-8-oxoguanine:adenine mismatched double-stranded DNA, leaving an apurinic site.</text>
        <dbReference type="EC" id="3.2.2.31"/>
    </reaction>
</comment>
<evidence type="ECO:0000313" key="21">
    <source>
        <dbReference type="EMBL" id="KZS11571.1"/>
    </source>
</evidence>
<evidence type="ECO:0000256" key="12">
    <source>
        <dbReference type="ARBA" id="ARBA00023014"/>
    </source>
</evidence>
<dbReference type="EC" id="3.2.2.31" evidence="5 18"/>
<dbReference type="GO" id="GO:0046872">
    <property type="term" value="F:metal ion binding"/>
    <property type="evidence" value="ECO:0007669"/>
    <property type="project" value="UniProtKB-UniRule"/>
</dbReference>
<dbReference type="GO" id="GO:0006298">
    <property type="term" value="P:mismatch repair"/>
    <property type="evidence" value="ECO:0007669"/>
    <property type="project" value="TreeGrafter"/>
</dbReference>
<evidence type="ECO:0000256" key="19">
    <source>
        <dbReference type="SAM" id="MobiDB-lite"/>
    </source>
</evidence>
<keyword evidence="22" id="KW-1185">Reference proteome</keyword>
<comment type="function">
    <text evidence="17">Involved in oxidative DNA damage repair. Initiates repair of A*oxoG to C*G by removing the inappropriately paired adenine base from the DNA backbone. Possesses both adenine and 2-OH-A DNA glycosylase activities.</text>
</comment>
<dbReference type="Gene3D" id="3.90.79.10">
    <property type="entry name" value="Nucleoside Triphosphate Pyrophosphohydrolase"/>
    <property type="match status" value="1"/>
</dbReference>
<comment type="subcellular location">
    <subcellularLocation>
        <location evidence="3">Mitochondrion</location>
    </subcellularLocation>
    <subcellularLocation>
        <location evidence="2">Nucleus</location>
    </subcellularLocation>
</comment>
<feature type="compositionally biased region" description="Low complexity" evidence="19">
    <location>
        <begin position="451"/>
        <end position="460"/>
    </location>
</feature>
<evidence type="ECO:0000256" key="16">
    <source>
        <dbReference type="ARBA" id="ARBA00023295"/>
    </source>
</evidence>
<dbReference type="EMBL" id="LRGB01001579">
    <property type="protein sequence ID" value="KZS11571.1"/>
    <property type="molecule type" value="Genomic_DNA"/>
</dbReference>